<accession>A0ABU0P0J5</accession>
<gene>
    <name evidence="1" type="ORF">QF030_007106</name>
</gene>
<dbReference type="Proteomes" id="UP001230654">
    <property type="component" value="Unassembled WGS sequence"/>
</dbReference>
<evidence type="ECO:0000313" key="2">
    <source>
        <dbReference type="Proteomes" id="UP001230654"/>
    </source>
</evidence>
<reference evidence="1 2" key="1">
    <citation type="submission" date="2023-07" db="EMBL/GenBank/DDBJ databases">
        <title>Comparative genomics of wheat-associated soil bacteria to identify genetic determinants of phenazine resistance.</title>
        <authorList>
            <person name="Mouncey N."/>
        </authorList>
    </citation>
    <scope>NUCLEOTIDE SEQUENCE [LARGE SCALE GENOMIC DNA]</scope>
    <source>
        <strain evidence="1 2">B2I6</strain>
    </source>
</reference>
<evidence type="ECO:0000313" key="1">
    <source>
        <dbReference type="EMBL" id="MDQ0584928.1"/>
    </source>
</evidence>
<organism evidence="1 2">
    <name type="scientific">Streptomyces rishiriensis</name>
    <dbReference type="NCBI Taxonomy" id="68264"/>
    <lineage>
        <taxon>Bacteria</taxon>
        <taxon>Bacillati</taxon>
        <taxon>Actinomycetota</taxon>
        <taxon>Actinomycetes</taxon>
        <taxon>Kitasatosporales</taxon>
        <taxon>Streptomycetaceae</taxon>
        <taxon>Streptomyces</taxon>
    </lineage>
</organism>
<proteinExistence type="predicted"/>
<keyword evidence="2" id="KW-1185">Reference proteome</keyword>
<comment type="caution">
    <text evidence="1">The sequence shown here is derived from an EMBL/GenBank/DDBJ whole genome shotgun (WGS) entry which is preliminary data.</text>
</comment>
<name>A0ABU0P0J5_STRRH</name>
<sequence>MAPGVRAAFRTLYRDRTPGAADPAAEAWRDERIADGRYVADVCAAGGPAGGRAR</sequence>
<protein>
    <submittedName>
        <fullName evidence="1">Uncharacterized protein</fullName>
    </submittedName>
</protein>
<dbReference type="EMBL" id="JAUSWV010000002">
    <property type="protein sequence ID" value="MDQ0584928.1"/>
    <property type="molecule type" value="Genomic_DNA"/>
</dbReference>